<evidence type="ECO:0000256" key="8">
    <source>
        <dbReference type="ARBA" id="ARBA00029586"/>
    </source>
</evidence>
<evidence type="ECO:0000256" key="4">
    <source>
        <dbReference type="ARBA" id="ARBA00022723"/>
    </source>
</evidence>
<dbReference type="Proteomes" id="UP000292003">
    <property type="component" value="Unassembled WGS sequence"/>
</dbReference>
<dbReference type="Pfam" id="PF00355">
    <property type="entry name" value="Rieske"/>
    <property type="match status" value="1"/>
</dbReference>
<dbReference type="RefSeq" id="WP_130473181.1">
    <property type="nucleotide sequence ID" value="NZ_SFCC01000001.1"/>
</dbReference>
<dbReference type="PRINTS" id="PR00162">
    <property type="entry name" value="RIESKE"/>
</dbReference>
<dbReference type="InterPro" id="IPR005805">
    <property type="entry name" value="Rieske_Fe-S_prot_C"/>
</dbReference>
<feature type="domain" description="Rieske" evidence="10">
    <location>
        <begin position="42"/>
        <end position="136"/>
    </location>
</feature>
<proteinExistence type="predicted"/>
<comment type="caution">
    <text evidence="11">The sequence shown here is derived from an EMBL/GenBank/DDBJ whole genome shotgun (WGS) entry which is preliminary data.</text>
</comment>
<dbReference type="Gene3D" id="2.102.10.10">
    <property type="entry name" value="Rieske [2Fe-2S] iron-sulphur domain"/>
    <property type="match status" value="1"/>
</dbReference>
<sequence length="137" mass="13385">MTAELHTRRTALTAGAAVAAGAAGMVTLAACGSDEPATGPNAPLAALNDIPVGQAKIVAGPGDEEVVVARPTESTAAAFSATCTHQGCKVKAEGASLTCPCHGSVFDALTGAVRTGPADKPLPAVPVKVENGQILSA</sequence>
<dbReference type="EMBL" id="SFCC01000001">
    <property type="protein sequence ID" value="RZQ65609.1"/>
    <property type="molecule type" value="Genomic_DNA"/>
</dbReference>
<dbReference type="InterPro" id="IPR036922">
    <property type="entry name" value="Rieske_2Fe-2S_sf"/>
</dbReference>
<dbReference type="OrthoDB" id="25106at2"/>
<keyword evidence="12" id="KW-1185">Reference proteome</keyword>
<dbReference type="PROSITE" id="PS51296">
    <property type="entry name" value="RIESKE"/>
    <property type="match status" value="1"/>
</dbReference>
<evidence type="ECO:0000256" key="3">
    <source>
        <dbReference type="ARBA" id="ARBA00022714"/>
    </source>
</evidence>
<dbReference type="AlphaFoldDB" id="A0A4Q7JDR8"/>
<reference evidence="11 12" key="1">
    <citation type="submission" date="2019-02" db="EMBL/GenBank/DDBJ databases">
        <title>Draft genome sequence of Amycolatopsis sp. 8-3EHSu isolated from roots of Suaeda maritima.</title>
        <authorList>
            <person name="Duangmal K."/>
            <person name="Chantavorakit T."/>
        </authorList>
    </citation>
    <scope>NUCLEOTIDE SEQUENCE [LARGE SCALE GENOMIC DNA]</scope>
    <source>
        <strain evidence="11 12">8-3EHSu</strain>
    </source>
</reference>
<dbReference type="GO" id="GO:0046872">
    <property type="term" value="F:metal ion binding"/>
    <property type="evidence" value="ECO:0007669"/>
    <property type="project" value="UniProtKB-KW"/>
</dbReference>
<protein>
    <recommendedName>
        <fullName evidence="2">Cytochrome bc1 complex Rieske iron-sulfur subunit</fullName>
    </recommendedName>
    <alternativeName>
        <fullName evidence="8">Cytochrome bc1 reductase complex subunit QcrA</fullName>
    </alternativeName>
</protein>
<keyword evidence="4" id="KW-0479">Metal-binding</keyword>
<dbReference type="CDD" id="cd03467">
    <property type="entry name" value="Rieske"/>
    <property type="match status" value="1"/>
</dbReference>
<keyword evidence="5" id="KW-0408">Iron</keyword>
<evidence type="ECO:0000256" key="6">
    <source>
        <dbReference type="ARBA" id="ARBA00023014"/>
    </source>
</evidence>
<accession>A0A4Q7JDR8</accession>
<dbReference type="PANTHER" id="PTHR10134">
    <property type="entry name" value="CYTOCHROME B-C1 COMPLEX SUBUNIT RIESKE, MITOCHONDRIAL"/>
    <property type="match status" value="1"/>
</dbReference>
<dbReference type="InterPro" id="IPR014349">
    <property type="entry name" value="Rieske_Fe-S_prot"/>
</dbReference>
<evidence type="ECO:0000313" key="12">
    <source>
        <dbReference type="Proteomes" id="UP000292003"/>
    </source>
</evidence>
<dbReference type="SUPFAM" id="SSF50022">
    <property type="entry name" value="ISP domain"/>
    <property type="match status" value="1"/>
</dbReference>
<organism evidence="11 12">
    <name type="scientific">Amycolatopsis suaedae</name>
    <dbReference type="NCBI Taxonomy" id="2510978"/>
    <lineage>
        <taxon>Bacteria</taxon>
        <taxon>Bacillati</taxon>
        <taxon>Actinomycetota</taxon>
        <taxon>Actinomycetes</taxon>
        <taxon>Pseudonocardiales</taxon>
        <taxon>Pseudonocardiaceae</taxon>
        <taxon>Amycolatopsis</taxon>
    </lineage>
</organism>
<comment type="cofactor">
    <cofactor evidence="9">
        <name>[2Fe-2S] cluster</name>
        <dbReference type="ChEBI" id="CHEBI:190135"/>
    </cofactor>
</comment>
<dbReference type="GO" id="GO:0016705">
    <property type="term" value="F:oxidoreductase activity, acting on paired donors, with incorporation or reduction of molecular oxygen"/>
    <property type="evidence" value="ECO:0007669"/>
    <property type="project" value="UniProtKB-ARBA"/>
</dbReference>
<evidence type="ECO:0000313" key="11">
    <source>
        <dbReference type="EMBL" id="RZQ65609.1"/>
    </source>
</evidence>
<gene>
    <name evidence="11" type="ORF">EWH70_00475</name>
</gene>
<keyword evidence="6" id="KW-0411">Iron-sulfur</keyword>
<keyword evidence="7" id="KW-1015">Disulfide bond</keyword>
<dbReference type="GO" id="GO:0051537">
    <property type="term" value="F:2 iron, 2 sulfur cluster binding"/>
    <property type="evidence" value="ECO:0007669"/>
    <property type="project" value="UniProtKB-KW"/>
</dbReference>
<evidence type="ECO:0000256" key="1">
    <source>
        <dbReference type="ARBA" id="ARBA00002494"/>
    </source>
</evidence>
<dbReference type="GO" id="GO:0016020">
    <property type="term" value="C:membrane"/>
    <property type="evidence" value="ECO:0007669"/>
    <property type="project" value="InterPro"/>
</dbReference>
<evidence type="ECO:0000259" key="10">
    <source>
        <dbReference type="PROSITE" id="PS51296"/>
    </source>
</evidence>
<comment type="function">
    <text evidence="1">Iron-sulfur subunit of the cytochrome bc1 complex, an essential component of the respiratory electron transport chain required for ATP synthesis. The bc1 complex catalyzes the oxidation of menaquinol and the reduction of cytochrome c in the respiratory chain. The bc1 complex operates through a Q-cycle mechanism that couples electron transfer to generation of the proton gradient that drives ATP synthesis.</text>
</comment>
<dbReference type="InterPro" id="IPR017941">
    <property type="entry name" value="Rieske_2Fe-2S"/>
</dbReference>
<name>A0A4Q7JDR8_9PSEU</name>
<evidence type="ECO:0000256" key="5">
    <source>
        <dbReference type="ARBA" id="ARBA00023004"/>
    </source>
</evidence>
<keyword evidence="3" id="KW-0001">2Fe-2S</keyword>
<evidence type="ECO:0000256" key="7">
    <source>
        <dbReference type="ARBA" id="ARBA00023157"/>
    </source>
</evidence>
<dbReference type="GO" id="GO:0004497">
    <property type="term" value="F:monooxygenase activity"/>
    <property type="evidence" value="ECO:0007669"/>
    <property type="project" value="UniProtKB-ARBA"/>
</dbReference>
<evidence type="ECO:0000256" key="9">
    <source>
        <dbReference type="ARBA" id="ARBA00034078"/>
    </source>
</evidence>
<evidence type="ECO:0000256" key="2">
    <source>
        <dbReference type="ARBA" id="ARBA00015816"/>
    </source>
</evidence>